<dbReference type="SUPFAM" id="SSF53254">
    <property type="entry name" value="Phosphoglycerate mutase-like"/>
    <property type="match status" value="1"/>
</dbReference>
<keyword evidence="3" id="KW-1185">Reference proteome</keyword>
<dbReference type="SMART" id="SM00855">
    <property type="entry name" value="PGAM"/>
    <property type="match status" value="1"/>
</dbReference>
<evidence type="ECO:0000313" key="2">
    <source>
        <dbReference type="EMBL" id="PAP75721.1"/>
    </source>
</evidence>
<dbReference type="Gene3D" id="3.40.50.1240">
    <property type="entry name" value="Phosphoglycerate mutase-like"/>
    <property type="match status" value="1"/>
</dbReference>
<comment type="caution">
    <text evidence="2">The sequence shown here is derived from an EMBL/GenBank/DDBJ whole genome shotgun (WGS) entry which is preliminary data.</text>
</comment>
<evidence type="ECO:0000256" key="1">
    <source>
        <dbReference type="SAM" id="SignalP"/>
    </source>
</evidence>
<dbReference type="OrthoDB" id="3296006at2"/>
<reference evidence="2 3" key="1">
    <citation type="submission" date="2016-11" db="EMBL/GenBank/DDBJ databases">
        <title>Study of marine rhodopsin-containing bacteria.</title>
        <authorList>
            <person name="Yoshizawa S."/>
            <person name="Kumagai Y."/>
            <person name="Kogure K."/>
        </authorList>
    </citation>
    <scope>NUCLEOTIDE SEQUENCE [LARGE SCALE GENOMIC DNA]</scope>
    <source>
        <strain evidence="2 3">SAORIC-28</strain>
    </source>
</reference>
<name>A0A271IWV7_9BACT</name>
<dbReference type="AlphaFoldDB" id="A0A271IWV7"/>
<evidence type="ECO:0000313" key="3">
    <source>
        <dbReference type="Proteomes" id="UP000216339"/>
    </source>
</evidence>
<evidence type="ECO:0008006" key="4">
    <source>
        <dbReference type="Google" id="ProtNLM"/>
    </source>
</evidence>
<dbReference type="InterPro" id="IPR029033">
    <property type="entry name" value="His_PPase_superfam"/>
</dbReference>
<dbReference type="Pfam" id="PF00300">
    <property type="entry name" value="His_Phos_1"/>
    <property type="match status" value="1"/>
</dbReference>
<dbReference type="RefSeq" id="WP_095509362.1">
    <property type="nucleotide sequence ID" value="NZ_MQWD01000001.1"/>
</dbReference>
<feature type="chain" id="PRO_5012244591" description="Histidine phosphatase family protein" evidence="1">
    <location>
        <begin position="22"/>
        <end position="182"/>
    </location>
</feature>
<dbReference type="PROSITE" id="PS51257">
    <property type="entry name" value="PROKAR_LIPOPROTEIN"/>
    <property type="match status" value="1"/>
</dbReference>
<dbReference type="EMBL" id="MQWD01000001">
    <property type="protein sequence ID" value="PAP75721.1"/>
    <property type="molecule type" value="Genomic_DNA"/>
</dbReference>
<dbReference type="PANTHER" id="PTHR48100:SF1">
    <property type="entry name" value="HISTIDINE PHOSPHATASE FAMILY PROTEIN-RELATED"/>
    <property type="match status" value="1"/>
</dbReference>
<feature type="signal peptide" evidence="1">
    <location>
        <begin position="1"/>
        <end position="21"/>
    </location>
</feature>
<dbReference type="GO" id="GO:0016791">
    <property type="term" value="F:phosphatase activity"/>
    <property type="evidence" value="ECO:0007669"/>
    <property type="project" value="TreeGrafter"/>
</dbReference>
<accession>A0A271IWV7</accession>
<dbReference type="PANTHER" id="PTHR48100">
    <property type="entry name" value="BROAD-SPECIFICITY PHOSPHATASE YOR283W-RELATED"/>
    <property type="match status" value="1"/>
</dbReference>
<organism evidence="2 3">
    <name type="scientific">Rubrivirga marina</name>
    <dbReference type="NCBI Taxonomy" id="1196024"/>
    <lineage>
        <taxon>Bacteria</taxon>
        <taxon>Pseudomonadati</taxon>
        <taxon>Rhodothermota</taxon>
        <taxon>Rhodothermia</taxon>
        <taxon>Rhodothermales</taxon>
        <taxon>Rubricoccaceae</taxon>
        <taxon>Rubrivirga</taxon>
    </lineage>
</organism>
<dbReference type="InterPro" id="IPR050275">
    <property type="entry name" value="PGM_Phosphatase"/>
</dbReference>
<keyword evidence="1" id="KW-0732">Signal</keyword>
<gene>
    <name evidence="2" type="ORF">BSZ37_04345</name>
</gene>
<sequence length="182" mass="19158">MRRLLALVVLFVVLGACRTAAPPPAPSLEVVLVRHAEKADDGTRDPDLTDAGRARAAALAERLTGERLVAVYATEFVRTQETARPTAEAAGLDVTLEPVGTDGVPAFTARMAERVRSHLSPDGGTVLVVGHSNTTPDLAAALTGQPVEPMPETEYDRVMVVTLDADGGRLTTSRLAVPSSPR</sequence>
<dbReference type="GO" id="GO:0005737">
    <property type="term" value="C:cytoplasm"/>
    <property type="evidence" value="ECO:0007669"/>
    <property type="project" value="TreeGrafter"/>
</dbReference>
<dbReference type="CDD" id="cd07040">
    <property type="entry name" value="HP"/>
    <property type="match status" value="1"/>
</dbReference>
<proteinExistence type="predicted"/>
<protein>
    <recommendedName>
        <fullName evidence="4">Histidine phosphatase family protein</fullName>
    </recommendedName>
</protein>
<dbReference type="Proteomes" id="UP000216339">
    <property type="component" value="Unassembled WGS sequence"/>
</dbReference>
<dbReference type="InterPro" id="IPR013078">
    <property type="entry name" value="His_Pase_superF_clade-1"/>
</dbReference>